<dbReference type="SMART" id="SM00855">
    <property type="entry name" value="PGAM"/>
    <property type="match status" value="1"/>
</dbReference>
<reference evidence="1 2" key="1">
    <citation type="submission" date="2021-01" db="EMBL/GenBank/DDBJ databases">
        <title>Genomics of switchgrass bacterial isolates.</title>
        <authorList>
            <person name="Shade A."/>
        </authorList>
    </citation>
    <scope>NUCLEOTIDE SEQUENCE [LARGE SCALE GENOMIC DNA]</scope>
    <source>
        <strain evidence="1 2">PvP111</strain>
    </source>
</reference>
<comment type="caution">
    <text evidence="1">The sequence shown here is derived from an EMBL/GenBank/DDBJ whole genome shotgun (WGS) entry which is preliminary data.</text>
</comment>
<evidence type="ECO:0000313" key="2">
    <source>
        <dbReference type="Proteomes" id="UP000703038"/>
    </source>
</evidence>
<gene>
    <name evidence="1" type="ORF">JOE42_003454</name>
</gene>
<dbReference type="Pfam" id="PF00300">
    <property type="entry name" value="His_Phos_1"/>
    <property type="match status" value="1"/>
</dbReference>
<dbReference type="InterPro" id="IPR029033">
    <property type="entry name" value="His_PPase_superfam"/>
</dbReference>
<dbReference type="EC" id="5.4.2.12" evidence="1"/>
<dbReference type="InterPro" id="IPR050275">
    <property type="entry name" value="PGM_Phosphatase"/>
</dbReference>
<dbReference type="Proteomes" id="UP000703038">
    <property type="component" value="Unassembled WGS sequence"/>
</dbReference>
<keyword evidence="1" id="KW-0413">Isomerase</keyword>
<dbReference type="CDD" id="cd07067">
    <property type="entry name" value="HP_PGM_like"/>
    <property type="match status" value="1"/>
</dbReference>
<evidence type="ECO:0000313" key="1">
    <source>
        <dbReference type="EMBL" id="MBM7416721.1"/>
    </source>
</evidence>
<proteinExistence type="predicted"/>
<dbReference type="RefSeq" id="WP_204869462.1">
    <property type="nucleotide sequence ID" value="NZ_JAFBBK010000001.1"/>
</dbReference>
<dbReference type="GO" id="GO:0004619">
    <property type="term" value="F:phosphoglycerate mutase activity"/>
    <property type="evidence" value="ECO:0007669"/>
    <property type="project" value="UniProtKB-EC"/>
</dbReference>
<organism evidence="1 2">
    <name type="scientific">Rhodococcoides corynebacterioides</name>
    <dbReference type="NCBI Taxonomy" id="53972"/>
    <lineage>
        <taxon>Bacteria</taxon>
        <taxon>Bacillati</taxon>
        <taxon>Actinomycetota</taxon>
        <taxon>Actinomycetes</taxon>
        <taxon>Mycobacteriales</taxon>
        <taxon>Nocardiaceae</taxon>
        <taxon>Rhodococcoides</taxon>
    </lineage>
</organism>
<dbReference type="PANTHER" id="PTHR48100">
    <property type="entry name" value="BROAD-SPECIFICITY PHOSPHATASE YOR283W-RELATED"/>
    <property type="match status" value="1"/>
</dbReference>
<accession>A0ABS2KY58</accession>
<keyword evidence="2" id="KW-1185">Reference proteome</keyword>
<protein>
    <submittedName>
        <fullName evidence="1">Phosphoglycerate mutase</fullName>
        <ecNumber evidence="1">5.4.2.12</ecNumber>
    </submittedName>
</protein>
<sequence>MQLLLIRHALPLSSDAGADPTLAPLGLEQAARVPDGLRAHRLARIVSSPQLRARQTAEPLAADTGLPVDVLDGLAEYDRDFPGYLPIEEAREKFPAEFERIKAGHLPSAVDADAFRRRVFDDIASVVRDAEPEDTVAAVAHGGVINVYLQDLLGTAMPLTFPIDYVSVTRILFSRSGRRTVASVNETQHVWDLLPRNRARSSPTS</sequence>
<dbReference type="SUPFAM" id="SSF53254">
    <property type="entry name" value="Phosphoglycerate mutase-like"/>
    <property type="match status" value="1"/>
</dbReference>
<dbReference type="PANTHER" id="PTHR48100:SF1">
    <property type="entry name" value="HISTIDINE PHOSPHATASE FAMILY PROTEIN-RELATED"/>
    <property type="match status" value="1"/>
</dbReference>
<dbReference type="InterPro" id="IPR013078">
    <property type="entry name" value="His_Pase_superF_clade-1"/>
</dbReference>
<dbReference type="Gene3D" id="3.40.50.1240">
    <property type="entry name" value="Phosphoglycerate mutase-like"/>
    <property type="match status" value="1"/>
</dbReference>
<dbReference type="EMBL" id="JAFBBK010000001">
    <property type="protein sequence ID" value="MBM7416721.1"/>
    <property type="molecule type" value="Genomic_DNA"/>
</dbReference>
<name>A0ABS2KY58_9NOCA</name>